<sequence length="646" mass="73476">MKRPCSQFNRGHGFEPFNEPPDLTKGAGTTMACADLCDEDIGACYCNSTFAHGRIPADPLHPPGTPPQRRGRPIFHFCRRSEPSRWGDIPPESLYGPEGWCEAEQPAFHCQCIADGWGGPTCETPYEQFCPNQCNGHGECQGGFCKCHTGWYGQDCAFRTAGTPWTPGMEEGDRPWLKPHVHTPAARDPQPGQTRKRPLIYVYELPPFYNAVMLQYRVDKNDCVHRIFDEANATRLNDQYLYNPEPGLHEMLLQSEHRTLDPEEADYFYIPVYTSCLIFPILGANDFPFIHGGPAAWRTHAAANLMIEVYHWIRSHHPYWDRHGGRDHLLLSVHDEGSCWVPAVLRPATILSHWGRTNFPHVSGTGYWPDNYTADSQHPVWQPEGHVGKLGDFPCYNPDKDLILPPMMSPHKLQESPLMGAPTRERSILGFFKGRTQQANPAYSRGTRQFLENLTRDEGWWDEHKIWFGEHGPPGESLSYSEFLASSIFCFAMMGDGWAARYEYAVLHGCIPVIIQDDVEMAWHSLLDVPEYSVRIAQKDMARIPEILKAIKPDEIERLQSNLGKVWRRHMWTGYRPYGELARKLLDSRREATQQAEVKSQPAPALDYDPAEDDALATLMQALYARVEERGAHAIELRRGGDSARR</sequence>
<feature type="domain" description="EGF-like" evidence="5">
    <location>
        <begin position="145"/>
        <end position="156"/>
    </location>
</feature>
<dbReference type="InterPro" id="IPR040911">
    <property type="entry name" value="Exostosin_GT47"/>
</dbReference>
<organism evidence="6 7">
    <name type="scientific">Micractinium conductrix</name>
    <dbReference type="NCBI Taxonomy" id="554055"/>
    <lineage>
        <taxon>Eukaryota</taxon>
        <taxon>Viridiplantae</taxon>
        <taxon>Chlorophyta</taxon>
        <taxon>core chlorophytes</taxon>
        <taxon>Trebouxiophyceae</taxon>
        <taxon>Chlorellales</taxon>
        <taxon>Chlorellaceae</taxon>
        <taxon>Chlorella clade</taxon>
        <taxon>Micractinium</taxon>
    </lineage>
</organism>
<dbReference type="GO" id="GO:0000139">
    <property type="term" value="C:Golgi membrane"/>
    <property type="evidence" value="ECO:0007669"/>
    <property type="project" value="UniProtKB-SubCell"/>
</dbReference>
<dbReference type="GO" id="GO:0016757">
    <property type="term" value="F:glycosyltransferase activity"/>
    <property type="evidence" value="ECO:0007669"/>
    <property type="project" value="InterPro"/>
</dbReference>
<dbReference type="AlphaFoldDB" id="A0A2P6VPZ8"/>
<dbReference type="InterPro" id="IPR004263">
    <property type="entry name" value="Exostosin"/>
</dbReference>
<dbReference type="Proteomes" id="UP000239649">
    <property type="component" value="Unassembled WGS sequence"/>
</dbReference>
<dbReference type="OrthoDB" id="523138at2759"/>
<dbReference type="Gene3D" id="2.10.25.10">
    <property type="entry name" value="Laminin"/>
    <property type="match status" value="1"/>
</dbReference>
<evidence type="ECO:0000259" key="5">
    <source>
        <dbReference type="PROSITE" id="PS01186"/>
    </source>
</evidence>
<evidence type="ECO:0000256" key="2">
    <source>
        <dbReference type="ARBA" id="ARBA00010271"/>
    </source>
</evidence>
<reference evidence="6 7" key="1">
    <citation type="journal article" date="2018" name="Plant J.">
        <title>Genome sequences of Chlorella sorokiniana UTEX 1602 and Micractinium conductrix SAG 241.80: implications to maltose excretion by a green alga.</title>
        <authorList>
            <person name="Arriola M.B."/>
            <person name="Velmurugan N."/>
            <person name="Zhang Y."/>
            <person name="Plunkett M.H."/>
            <person name="Hondzo H."/>
            <person name="Barney B.M."/>
        </authorList>
    </citation>
    <scope>NUCLEOTIDE SEQUENCE [LARGE SCALE GENOMIC DNA]</scope>
    <source>
        <strain evidence="6 7">SAG 241.80</strain>
    </source>
</reference>
<evidence type="ECO:0000313" key="7">
    <source>
        <dbReference type="Proteomes" id="UP000239649"/>
    </source>
</evidence>
<evidence type="ECO:0000256" key="4">
    <source>
        <dbReference type="SAM" id="MobiDB-lite"/>
    </source>
</evidence>
<comment type="subcellular location">
    <subcellularLocation>
        <location evidence="1">Golgi apparatus membrane</location>
        <topology evidence="1">Single-pass type II membrane protein</topology>
    </subcellularLocation>
</comment>
<gene>
    <name evidence="6" type="primary">g724</name>
    <name evidence="6" type="ORF">C2E20_0724</name>
</gene>
<dbReference type="PANTHER" id="PTHR11062">
    <property type="entry name" value="EXOSTOSIN HEPARAN SULFATE GLYCOSYLTRANSFERASE -RELATED"/>
    <property type="match status" value="1"/>
</dbReference>
<evidence type="ECO:0000313" key="6">
    <source>
        <dbReference type="EMBL" id="PSC76174.1"/>
    </source>
</evidence>
<dbReference type="InterPro" id="IPR000742">
    <property type="entry name" value="EGF"/>
</dbReference>
<comment type="similarity">
    <text evidence="2">Belongs to the glycosyltransferase 47 family.</text>
</comment>
<evidence type="ECO:0000256" key="1">
    <source>
        <dbReference type="ARBA" id="ARBA00004323"/>
    </source>
</evidence>
<protein>
    <submittedName>
        <fullName evidence="6">Exostosin-like glycosyltransferase</fullName>
    </submittedName>
</protein>
<evidence type="ECO:0000256" key="3">
    <source>
        <dbReference type="ARBA" id="ARBA00023034"/>
    </source>
</evidence>
<feature type="region of interest" description="Disordered" evidence="4">
    <location>
        <begin position="1"/>
        <end position="21"/>
    </location>
</feature>
<proteinExistence type="inferred from homology"/>
<dbReference type="Pfam" id="PF23106">
    <property type="entry name" value="EGF_Teneurin"/>
    <property type="match status" value="1"/>
</dbReference>
<keyword evidence="3" id="KW-0333">Golgi apparatus</keyword>
<accession>A0A2P6VPZ8</accession>
<dbReference type="PROSITE" id="PS01186">
    <property type="entry name" value="EGF_2"/>
    <property type="match status" value="1"/>
</dbReference>
<dbReference type="STRING" id="554055.A0A2P6VPZ8"/>
<dbReference type="EMBL" id="LHPF02000001">
    <property type="protein sequence ID" value="PSC76174.1"/>
    <property type="molecule type" value="Genomic_DNA"/>
</dbReference>
<dbReference type="Pfam" id="PF03016">
    <property type="entry name" value="Exostosin_GT47"/>
    <property type="match status" value="1"/>
</dbReference>
<dbReference type="PANTHER" id="PTHR11062:SF268">
    <property type="entry name" value="FAMILY PROTEIN, PUTATIVE, EXPRESSED-RELATED"/>
    <property type="match status" value="1"/>
</dbReference>
<keyword evidence="7" id="KW-1185">Reference proteome</keyword>
<comment type="caution">
    <text evidence="6">The sequence shown here is derived from an EMBL/GenBank/DDBJ whole genome shotgun (WGS) entry which is preliminary data.</text>
</comment>
<name>A0A2P6VPZ8_9CHLO</name>